<comment type="caution">
    <text evidence="2">The sequence shown here is derived from an EMBL/GenBank/DDBJ whole genome shotgun (WGS) entry which is preliminary data.</text>
</comment>
<protein>
    <submittedName>
        <fullName evidence="2">Uncharacterized protein</fullName>
    </submittedName>
</protein>
<dbReference type="EMBL" id="JBEHCU010008708">
    <property type="protein sequence ID" value="KAL1381266.1"/>
    <property type="molecule type" value="Genomic_DNA"/>
</dbReference>
<accession>A0ABD1CXT8</accession>
<reference evidence="2 3" key="1">
    <citation type="submission" date="2024-05" db="EMBL/GenBank/DDBJ databases">
        <title>Culex pipiens pipiens assembly and annotation.</title>
        <authorList>
            <person name="Alout H."/>
            <person name="Durand T."/>
        </authorList>
    </citation>
    <scope>NUCLEOTIDE SEQUENCE [LARGE SCALE GENOMIC DNA]</scope>
    <source>
        <strain evidence="2">HA-2024</strain>
        <tissue evidence="2">Whole body</tissue>
    </source>
</reference>
<name>A0ABD1CXT8_CULPP</name>
<evidence type="ECO:0000313" key="2">
    <source>
        <dbReference type="EMBL" id="KAL1381266.1"/>
    </source>
</evidence>
<organism evidence="2 3">
    <name type="scientific">Culex pipiens pipiens</name>
    <name type="common">Northern house mosquito</name>
    <dbReference type="NCBI Taxonomy" id="38569"/>
    <lineage>
        <taxon>Eukaryota</taxon>
        <taxon>Metazoa</taxon>
        <taxon>Ecdysozoa</taxon>
        <taxon>Arthropoda</taxon>
        <taxon>Hexapoda</taxon>
        <taxon>Insecta</taxon>
        <taxon>Pterygota</taxon>
        <taxon>Neoptera</taxon>
        <taxon>Endopterygota</taxon>
        <taxon>Diptera</taxon>
        <taxon>Nematocera</taxon>
        <taxon>Culicoidea</taxon>
        <taxon>Culicidae</taxon>
        <taxon>Culicinae</taxon>
        <taxon>Culicini</taxon>
        <taxon>Culex</taxon>
        <taxon>Culex</taxon>
    </lineage>
</organism>
<keyword evidence="3" id="KW-1185">Reference proteome</keyword>
<proteinExistence type="predicted"/>
<sequence>WKRESFQSRDQQELARPVPRRHREARFD</sequence>
<feature type="non-terminal residue" evidence="2">
    <location>
        <position position="1"/>
    </location>
</feature>
<gene>
    <name evidence="2" type="ORF">pipiens_003437</name>
</gene>
<feature type="region of interest" description="Disordered" evidence="1">
    <location>
        <begin position="1"/>
        <end position="28"/>
    </location>
</feature>
<dbReference type="AlphaFoldDB" id="A0ABD1CXT8"/>
<feature type="compositionally biased region" description="Basic residues" evidence="1">
    <location>
        <begin position="18"/>
        <end position="28"/>
    </location>
</feature>
<dbReference type="Proteomes" id="UP001562425">
    <property type="component" value="Unassembled WGS sequence"/>
</dbReference>
<evidence type="ECO:0000313" key="3">
    <source>
        <dbReference type="Proteomes" id="UP001562425"/>
    </source>
</evidence>
<feature type="compositionally biased region" description="Basic and acidic residues" evidence="1">
    <location>
        <begin position="1"/>
        <end position="13"/>
    </location>
</feature>
<evidence type="ECO:0000256" key="1">
    <source>
        <dbReference type="SAM" id="MobiDB-lite"/>
    </source>
</evidence>